<gene>
    <name evidence="2" type="ORF">H7F16_03390</name>
</gene>
<organism evidence="2 3">
    <name type="scientific">Paragemmobacter straminiformis</name>
    <dbReference type="NCBI Taxonomy" id="2045119"/>
    <lineage>
        <taxon>Bacteria</taxon>
        <taxon>Pseudomonadati</taxon>
        <taxon>Pseudomonadota</taxon>
        <taxon>Alphaproteobacteria</taxon>
        <taxon>Rhodobacterales</taxon>
        <taxon>Paracoccaceae</taxon>
        <taxon>Paragemmobacter</taxon>
    </lineage>
</organism>
<evidence type="ECO:0000256" key="1">
    <source>
        <dbReference type="SAM" id="Phobius"/>
    </source>
</evidence>
<keyword evidence="3" id="KW-1185">Reference proteome</keyword>
<evidence type="ECO:0000313" key="3">
    <source>
        <dbReference type="Proteomes" id="UP000555411"/>
    </source>
</evidence>
<feature type="transmembrane region" description="Helical" evidence="1">
    <location>
        <begin position="56"/>
        <end position="78"/>
    </location>
</feature>
<feature type="transmembrane region" description="Helical" evidence="1">
    <location>
        <begin position="31"/>
        <end position="50"/>
    </location>
</feature>
<feature type="transmembrane region" description="Helical" evidence="1">
    <location>
        <begin position="90"/>
        <end position="111"/>
    </location>
</feature>
<comment type="caution">
    <text evidence="2">The sequence shown here is derived from an EMBL/GenBank/DDBJ whole genome shotgun (WGS) entry which is preliminary data.</text>
</comment>
<dbReference type="Proteomes" id="UP000555411">
    <property type="component" value="Unassembled WGS sequence"/>
</dbReference>
<accession>A0A842I647</accession>
<keyword evidence="1" id="KW-0812">Transmembrane</keyword>
<dbReference type="AlphaFoldDB" id="A0A842I647"/>
<keyword evidence="1" id="KW-0472">Membrane</keyword>
<protein>
    <submittedName>
        <fullName evidence="2">Uncharacterized protein</fullName>
    </submittedName>
</protein>
<dbReference type="EMBL" id="JACLQD010000001">
    <property type="protein sequence ID" value="MBC2834534.1"/>
    <property type="molecule type" value="Genomic_DNA"/>
</dbReference>
<dbReference type="RefSeq" id="WP_185796127.1">
    <property type="nucleotide sequence ID" value="NZ_JACLQD010000001.1"/>
</dbReference>
<sequence>MPDMVLRVPLGPTVVLRGTEASALFRHRYMLFLYIGAAGVGLLGSVGTWGETPPEIQLSLAVLQVMAGVLVMVLLVWCQRLLAHWTGRPRSVHLGVLVFAATATAVLTAEVCDRDLLGLEAASTAILLSQFVFYAVLMQLMLSVLLQFTLPRMLADLRRLADGDEVTPDETQAGSAAGSGV</sequence>
<name>A0A842I647_9RHOB</name>
<feature type="transmembrane region" description="Helical" evidence="1">
    <location>
        <begin position="131"/>
        <end position="150"/>
    </location>
</feature>
<proteinExistence type="predicted"/>
<evidence type="ECO:0000313" key="2">
    <source>
        <dbReference type="EMBL" id="MBC2834534.1"/>
    </source>
</evidence>
<reference evidence="2 3" key="1">
    <citation type="journal article" date="2017" name="Int. J. Syst. Evol. Microbiol.">
        <title>Gemmobacter straminiformis sp. nov., isolated from an artificial fountain.</title>
        <authorList>
            <person name="Kang J.Y."/>
            <person name="Kim M.J."/>
            <person name="Chun J."/>
            <person name="Son K.P."/>
            <person name="Jahng K.Y."/>
        </authorList>
    </citation>
    <scope>NUCLEOTIDE SEQUENCE [LARGE SCALE GENOMIC DNA]</scope>
    <source>
        <strain evidence="2 3">CAM-8</strain>
    </source>
</reference>
<keyword evidence="1" id="KW-1133">Transmembrane helix</keyword>